<reference evidence="2" key="2">
    <citation type="journal article" date="2023" name="IMA Fungus">
        <title>Comparative genomic study of the Penicillium genus elucidates a diverse pangenome and 15 lateral gene transfer events.</title>
        <authorList>
            <person name="Petersen C."/>
            <person name="Sorensen T."/>
            <person name="Nielsen M.R."/>
            <person name="Sondergaard T.E."/>
            <person name="Sorensen J.L."/>
            <person name="Fitzpatrick D.A."/>
            <person name="Frisvad J.C."/>
            <person name="Nielsen K.L."/>
        </authorList>
    </citation>
    <scope>NUCLEOTIDE SEQUENCE</scope>
    <source>
        <strain evidence="2">IBT 26290</strain>
    </source>
</reference>
<evidence type="ECO:0000256" key="1">
    <source>
        <dbReference type="SAM" id="MobiDB-lite"/>
    </source>
</evidence>
<comment type="caution">
    <text evidence="2">The sequence shown here is derived from an EMBL/GenBank/DDBJ whole genome shotgun (WGS) entry which is preliminary data.</text>
</comment>
<reference evidence="2" key="1">
    <citation type="submission" date="2022-11" db="EMBL/GenBank/DDBJ databases">
        <authorList>
            <person name="Petersen C."/>
        </authorList>
    </citation>
    <scope>NUCLEOTIDE SEQUENCE</scope>
    <source>
        <strain evidence="2">IBT 26290</strain>
    </source>
</reference>
<evidence type="ECO:0000313" key="2">
    <source>
        <dbReference type="EMBL" id="KAJ5176858.1"/>
    </source>
</evidence>
<feature type="compositionally biased region" description="Polar residues" evidence="1">
    <location>
        <begin position="1"/>
        <end position="15"/>
    </location>
</feature>
<organism evidence="2 3">
    <name type="scientific">Penicillium canariense</name>
    <dbReference type="NCBI Taxonomy" id="189055"/>
    <lineage>
        <taxon>Eukaryota</taxon>
        <taxon>Fungi</taxon>
        <taxon>Dikarya</taxon>
        <taxon>Ascomycota</taxon>
        <taxon>Pezizomycotina</taxon>
        <taxon>Eurotiomycetes</taxon>
        <taxon>Eurotiomycetidae</taxon>
        <taxon>Eurotiales</taxon>
        <taxon>Aspergillaceae</taxon>
        <taxon>Penicillium</taxon>
    </lineage>
</organism>
<accession>A0A9W9IFT1</accession>
<protein>
    <submittedName>
        <fullName evidence="2">Uncharacterized protein</fullName>
    </submittedName>
</protein>
<evidence type="ECO:0000313" key="3">
    <source>
        <dbReference type="Proteomes" id="UP001149163"/>
    </source>
</evidence>
<gene>
    <name evidence="2" type="ORF">N7482_002735</name>
</gene>
<dbReference type="AlphaFoldDB" id="A0A9W9IFT1"/>
<sequence length="273" mass="29594">MQQPDKNPNNVNNRETPGDHADPLANNTTGTDPESVDTYGTTYAAPTEEGQISPNQGDVPSEFDVSLINYAQATNPGFALPDSPGVAGFLSSLFPQRQTRSPNQGLQGYLIQMQLCAGIPPEGIKPMETPNVVRHASSPAMMLVIDDNITLPAIPLASFNGTLDPLPIHPSFPEPPSWRQRWDSLSQHGVTNTVSPFTSAEERETFMRFYVNHFLNPPGTNHISAIPEGDDNENGELAGFPRSVPPTQSLSNPDYSLNMDGEEDEVGNEWIGG</sequence>
<feature type="region of interest" description="Disordered" evidence="1">
    <location>
        <begin position="241"/>
        <end position="273"/>
    </location>
</feature>
<name>A0A9W9IFT1_9EURO</name>
<dbReference type="EMBL" id="JAPQKN010000001">
    <property type="protein sequence ID" value="KAJ5176858.1"/>
    <property type="molecule type" value="Genomic_DNA"/>
</dbReference>
<dbReference type="OrthoDB" id="4349893at2759"/>
<keyword evidence="3" id="KW-1185">Reference proteome</keyword>
<feature type="compositionally biased region" description="Polar residues" evidence="1">
    <location>
        <begin position="245"/>
        <end position="255"/>
    </location>
</feature>
<proteinExistence type="predicted"/>
<feature type="region of interest" description="Disordered" evidence="1">
    <location>
        <begin position="1"/>
        <end position="60"/>
    </location>
</feature>
<dbReference type="RefSeq" id="XP_056548466.1">
    <property type="nucleotide sequence ID" value="XM_056684860.1"/>
</dbReference>
<dbReference type="GeneID" id="81424036"/>
<dbReference type="Proteomes" id="UP001149163">
    <property type="component" value="Unassembled WGS sequence"/>
</dbReference>